<name>A0A4R5VP01_9BURK</name>
<keyword evidence="3" id="KW-1185">Reference proteome</keyword>
<reference evidence="2 3" key="1">
    <citation type="submission" date="2019-03" db="EMBL/GenBank/DDBJ databases">
        <title>Sapientia aquatica gen. nov., sp. nov., isolated from a crater lake.</title>
        <authorList>
            <person name="Felfoldi T."/>
            <person name="Szabo A."/>
            <person name="Toth E."/>
            <person name="Schumann P."/>
            <person name="Keki Z."/>
            <person name="Marialigeti K."/>
            <person name="Mathe I."/>
        </authorList>
    </citation>
    <scope>NUCLEOTIDE SEQUENCE [LARGE SCALE GENOMIC DNA]</scope>
    <source>
        <strain evidence="2 3">SA-152</strain>
    </source>
</reference>
<dbReference type="EMBL" id="SMYL01000018">
    <property type="protein sequence ID" value="TDK60050.1"/>
    <property type="molecule type" value="Genomic_DNA"/>
</dbReference>
<evidence type="ECO:0000313" key="2">
    <source>
        <dbReference type="EMBL" id="TDK60050.1"/>
    </source>
</evidence>
<organism evidence="2 3">
    <name type="scientific">Sapientia aquatica</name>
    <dbReference type="NCBI Taxonomy" id="1549640"/>
    <lineage>
        <taxon>Bacteria</taxon>
        <taxon>Pseudomonadati</taxon>
        <taxon>Pseudomonadota</taxon>
        <taxon>Betaproteobacteria</taxon>
        <taxon>Burkholderiales</taxon>
        <taxon>Oxalobacteraceae</taxon>
        <taxon>Sapientia</taxon>
    </lineage>
</organism>
<comment type="caution">
    <text evidence="2">The sequence shown here is derived from an EMBL/GenBank/DDBJ whole genome shotgun (WGS) entry which is preliminary data.</text>
</comment>
<accession>A0A4R5VP01</accession>
<dbReference type="AlphaFoldDB" id="A0A4R5VP01"/>
<proteinExistence type="predicted"/>
<gene>
    <name evidence="2" type="ORF">E2I14_18360</name>
</gene>
<dbReference type="Pfam" id="PF16871">
    <property type="entry name" value="DUF5077"/>
    <property type="match status" value="1"/>
</dbReference>
<dbReference type="Proteomes" id="UP000294829">
    <property type="component" value="Unassembled WGS sequence"/>
</dbReference>
<dbReference type="InterPro" id="IPR031712">
    <property type="entry name" value="DUF5077"/>
</dbReference>
<feature type="domain" description="DUF5077" evidence="1">
    <location>
        <begin position="74"/>
        <end position="203"/>
    </location>
</feature>
<evidence type="ECO:0000259" key="1">
    <source>
        <dbReference type="Pfam" id="PF16871"/>
    </source>
</evidence>
<sequence length="478" mass="52328">MALQIRLKTVLEPTQKNENIIQLKGDSMRSTARTQTMIGVAIVSLASVLCLSSAAQAQVTSNASTNATSSNPVVYLGGNSYVTRTGKNDSVSINDSNGALTDYGVIDWQSANSVISTFVYIAHPGRLHVALNSVPENGGIGKAEISYEDQRLCVELLPNKGKAVDVGDFMIRRTGYIELKLKGIAKNSTYFPEAKSLELSGPASVGLGYANIPDPQAGFYWSRRGASVHLSYNQPDQTEYIFNEVQVPEHLDAEGSYFMMSGFGEGYAGIQVVSPSERWIIFSIWDDPTNNIAVDLVSKGPNVIDDSFGGEGTGGQTHLVYPWKAGKKYAMITRVHPDGKGNTLYSAWFKDPDVSKWTYIATWIRTNTTTWLTSSYSFVESFDDNNGYRSRAGNFGNTWAVTSQGNWQELLTAYCDTDPTGDTKQRLDFGCGVNPKNTTQLTMWTGGFHADGNVNKWLTRSSNQTKPPVQLNLLPGNY</sequence>
<dbReference type="Pfam" id="PF11958">
    <property type="entry name" value="DUF3472"/>
    <property type="match status" value="1"/>
</dbReference>
<dbReference type="OrthoDB" id="6014523at2"/>
<protein>
    <submittedName>
        <fullName evidence="2">DUF3472 domain-containing protein</fullName>
    </submittedName>
</protein>
<dbReference type="InterPro" id="IPR021862">
    <property type="entry name" value="DUF3472"/>
</dbReference>
<evidence type="ECO:0000313" key="3">
    <source>
        <dbReference type="Proteomes" id="UP000294829"/>
    </source>
</evidence>